<comment type="caution">
    <text evidence="1">The sequence shown here is derived from an EMBL/GenBank/DDBJ whole genome shotgun (WGS) entry which is preliminary data.</text>
</comment>
<evidence type="ECO:0000313" key="1">
    <source>
        <dbReference type="EMBL" id="NVL10968.1"/>
    </source>
</evidence>
<proteinExistence type="predicted"/>
<accession>A0A973WYU7</accession>
<protein>
    <submittedName>
        <fullName evidence="1">Uncharacterized protein</fullName>
    </submittedName>
</protein>
<dbReference type="AlphaFoldDB" id="A0A973WYU7"/>
<sequence length="119" mass="13329">MIDDDDSDDAFSLDDEAGLEAQRAPGLVVPLLSPGDTVAEYEERMRKARRLIDCLFVDTDESGAEYWADAQHAERWRVAMGWPEGRPPTVEEATAWQANRVAVAEYREWVRLYGPGAAS</sequence>
<name>A0A973WYU7_9BRAD</name>
<dbReference type="EMBL" id="JABWSX010000001">
    <property type="protein sequence ID" value="NVL10968.1"/>
    <property type="molecule type" value="Genomic_DNA"/>
</dbReference>
<reference evidence="1" key="1">
    <citation type="submission" date="2020-06" db="EMBL/GenBank/DDBJ databases">
        <title>Whole Genome Sequence of Bradyrhizobium sp. Strain 66S1MB.</title>
        <authorList>
            <person name="Bromfield E."/>
            <person name="Cloutier S."/>
        </authorList>
    </citation>
    <scope>NUCLEOTIDE SEQUENCE</scope>
    <source>
        <strain evidence="1">66S1MB</strain>
    </source>
</reference>
<gene>
    <name evidence="1" type="ORF">HU230_36040</name>
</gene>
<organism evidence="1">
    <name type="scientific">Bradyrhizobium quebecense</name>
    <dbReference type="NCBI Taxonomy" id="2748629"/>
    <lineage>
        <taxon>Bacteria</taxon>
        <taxon>Pseudomonadati</taxon>
        <taxon>Pseudomonadota</taxon>
        <taxon>Alphaproteobacteria</taxon>
        <taxon>Hyphomicrobiales</taxon>
        <taxon>Nitrobacteraceae</taxon>
        <taxon>Bradyrhizobium</taxon>
    </lineage>
</organism>
<dbReference type="RefSeq" id="WP_176533998.1">
    <property type="nucleotide sequence ID" value="NZ_CP088022.1"/>
</dbReference>